<organism evidence="1 2">
    <name type="scientific">Streptomyces litmocidini</name>
    <dbReference type="NCBI Taxonomy" id="67318"/>
    <lineage>
        <taxon>Bacteria</taxon>
        <taxon>Bacillati</taxon>
        <taxon>Actinomycetota</taxon>
        <taxon>Actinomycetes</taxon>
        <taxon>Kitasatosporales</taxon>
        <taxon>Streptomycetaceae</taxon>
        <taxon>Streptomyces</taxon>
    </lineage>
</organism>
<reference evidence="1 2" key="1">
    <citation type="submission" date="2024-10" db="EMBL/GenBank/DDBJ databases">
        <title>The Natural Products Discovery Center: Release of the First 8490 Sequenced Strains for Exploring Actinobacteria Biosynthetic Diversity.</title>
        <authorList>
            <person name="Kalkreuter E."/>
            <person name="Kautsar S.A."/>
            <person name="Yang D."/>
            <person name="Bader C.D."/>
            <person name="Teijaro C.N."/>
            <person name="Fluegel L."/>
            <person name="Davis C.M."/>
            <person name="Simpson J.R."/>
            <person name="Lauterbach L."/>
            <person name="Steele A.D."/>
            <person name="Gui C."/>
            <person name="Meng S."/>
            <person name="Li G."/>
            <person name="Viehrig K."/>
            <person name="Ye F."/>
            <person name="Su P."/>
            <person name="Kiefer A.F."/>
            <person name="Nichols A."/>
            <person name="Cepeda A.J."/>
            <person name="Yan W."/>
            <person name="Fan B."/>
            <person name="Jiang Y."/>
            <person name="Adhikari A."/>
            <person name="Zheng C.-J."/>
            <person name="Schuster L."/>
            <person name="Cowan T.M."/>
            <person name="Smanski M.J."/>
            <person name="Chevrette M.G."/>
            <person name="De Carvalho L.P.S."/>
            <person name="Shen B."/>
        </authorList>
    </citation>
    <scope>NUCLEOTIDE SEQUENCE [LARGE SCALE GENOMIC DNA]</scope>
    <source>
        <strain evidence="1 2">NPDC020602</strain>
    </source>
</reference>
<evidence type="ECO:0000313" key="1">
    <source>
        <dbReference type="EMBL" id="MFI1715692.1"/>
    </source>
</evidence>
<protein>
    <submittedName>
        <fullName evidence="1">Uncharacterized protein</fullName>
    </submittedName>
</protein>
<sequence>MLDVQSSLHGRDGGASTGLAVRSYALIGDGDRAHDALAEADRLMRRLNPAEHADTWFGHCEQKHHVRLSHAVTSLGETRRARESQDWALLLSAPTSSMTRTLLRIDSAACLHRDGDTEQACRIASAALKPSRPPTPPA</sequence>
<gene>
    <name evidence="1" type="ORF">ACH407_19225</name>
</gene>
<dbReference type="RefSeq" id="WP_398710418.1">
    <property type="nucleotide sequence ID" value="NZ_JBIRUI010000008.1"/>
</dbReference>
<comment type="caution">
    <text evidence="1">The sequence shown here is derived from an EMBL/GenBank/DDBJ whole genome shotgun (WGS) entry which is preliminary data.</text>
</comment>
<name>A0ABW7UBF5_9ACTN</name>
<evidence type="ECO:0000313" key="2">
    <source>
        <dbReference type="Proteomes" id="UP001611339"/>
    </source>
</evidence>
<keyword evidence="2" id="KW-1185">Reference proteome</keyword>
<dbReference type="EMBL" id="JBIRUI010000008">
    <property type="protein sequence ID" value="MFI1715692.1"/>
    <property type="molecule type" value="Genomic_DNA"/>
</dbReference>
<accession>A0ABW7UBF5</accession>
<dbReference type="Proteomes" id="UP001611339">
    <property type="component" value="Unassembled WGS sequence"/>
</dbReference>
<proteinExistence type="predicted"/>